<sequence length="265" mass="29598">MKNILVPIGASERAHKTLQYAVDFATEFGSNIYIMEVFSVSPSASSLANISEKLSEKSKEHIKGVLDQVDAKNVIIKIATYKGDIVNGLKDIDKDLGIDLIIMAPRSNDIQEELYLGNTSGKIVKQTDIPTLIVPKGTVYKPFKTILTAFKSGVLKDKSILNPLKEIKKKFDSKISLLFVKTPGYTKDDLKINMSLMGLSSELTQSENPSTYLGVLQHFEAKHPDLLCVFRRKRGFFKKLWEKNTIPKSEFYAAVPVLVLSVKKD</sequence>
<dbReference type="PANTHER" id="PTHR46268:SF6">
    <property type="entry name" value="UNIVERSAL STRESS PROTEIN UP12"/>
    <property type="match status" value="1"/>
</dbReference>
<dbReference type="InterPro" id="IPR006016">
    <property type="entry name" value="UspA"/>
</dbReference>
<dbReference type="Pfam" id="PF00582">
    <property type="entry name" value="Usp"/>
    <property type="match status" value="1"/>
</dbReference>
<dbReference type="EMBL" id="RQPJ01000002">
    <property type="protein sequence ID" value="RTE54632.1"/>
    <property type="molecule type" value="Genomic_DNA"/>
</dbReference>
<dbReference type="PANTHER" id="PTHR46268">
    <property type="entry name" value="STRESS RESPONSE PROTEIN NHAX"/>
    <property type="match status" value="1"/>
</dbReference>
<gene>
    <name evidence="3" type="ORF">EHW67_05550</name>
</gene>
<dbReference type="PRINTS" id="PR01438">
    <property type="entry name" value="UNVRSLSTRESS"/>
</dbReference>
<comment type="caution">
    <text evidence="3">The sequence shown here is derived from an EMBL/GenBank/DDBJ whole genome shotgun (WGS) entry which is preliminary data.</text>
</comment>
<dbReference type="AlphaFoldDB" id="A0A3S0BYL6"/>
<dbReference type="RefSeq" id="WP_126161364.1">
    <property type="nucleotide sequence ID" value="NZ_RQPJ01000002.1"/>
</dbReference>
<feature type="domain" description="UspA" evidence="2">
    <location>
        <begin position="1"/>
        <end position="135"/>
    </location>
</feature>
<dbReference type="OrthoDB" id="1421767at2"/>
<dbReference type="Proteomes" id="UP000267585">
    <property type="component" value="Unassembled WGS sequence"/>
</dbReference>
<keyword evidence="4" id="KW-1185">Reference proteome</keyword>
<evidence type="ECO:0000256" key="1">
    <source>
        <dbReference type="ARBA" id="ARBA00008791"/>
    </source>
</evidence>
<proteinExistence type="inferred from homology"/>
<dbReference type="Gene3D" id="3.40.50.12370">
    <property type="match status" value="1"/>
</dbReference>
<name>A0A3S0BYL6_9FLAO</name>
<evidence type="ECO:0000259" key="2">
    <source>
        <dbReference type="Pfam" id="PF00582"/>
    </source>
</evidence>
<dbReference type="CDD" id="cd00293">
    <property type="entry name" value="USP-like"/>
    <property type="match status" value="1"/>
</dbReference>
<comment type="similarity">
    <text evidence="1">Belongs to the universal stress protein A family.</text>
</comment>
<evidence type="ECO:0000313" key="4">
    <source>
        <dbReference type="Proteomes" id="UP000267585"/>
    </source>
</evidence>
<dbReference type="SUPFAM" id="SSF52402">
    <property type="entry name" value="Adenine nucleotide alpha hydrolases-like"/>
    <property type="match status" value="1"/>
</dbReference>
<protein>
    <submittedName>
        <fullName evidence="3">Universal stress protein</fullName>
    </submittedName>
</protein>
<reference evidence="3 4" key="1">
    <citation type="submission" date="2018-11" db="EMBL/GenBank/DDBJ databases">
        <title>Arenibacter aquaticus sp.nov., a marine bacterium isolated from surface seawater in the South China Sea.</title>
        <authorList>
            <person name="Guo J."/>
            <person name="Sun J."/>
        </authorList>
    </citation>
    <scope>NUCLEOTIDE SEQUENCE [LARGE SCALE GENOMIC DNA]</scope>
    <source>
        <strain evidence="3 4">GUO666</strain>
    </source>
</reference>
<organism evidence="3 4">
    <name type="scientific">Arenibacter aquaticus</name>
    <dbReference type="NCBI Taxonomy" id="2489054"/>
    <lineage>
        <taxon>Bacteria</taxon>
        <taxon>Pseudomonadati</taxon>
        <taxon>Bacteroidota</taxon>
        <taxon>Flavobacteriia</taxon>
        <taxon>Flavobacteriales</taxon>
        <taxon>Flavobacteriaceae</taxon>
        <taxon>Arenibacter</taxon>
    </lineage>
</organism>
<dbReference type="InterPro" id="IPR006015">
    <property type="entry name" value="Universal_stress_UspA"/>
</dbReference>
<evidence type="ECO:0000313" key="3">
    <source>
        <dbReference type="EMBL" id="RTE54632.1"/>
    </source>
</evidence>
<accession>A0A3S0BYL6</accession>